<gene>
    <name evidence="2" type="ORF">WHI96_17775</name>
</gene>
<keyword evidence="3" id="KW-1185">Reference proteome</keyword>
<name>A0ABV1JXI1_9PSEU</name>
<accession>A0ABV1JXI1</accession>
<organism evidence="2 3">
    <name type="scientific">Pseudonocardia tropica</name>
    <dbReference type="NCBI Taxonomy" id="681289"/>
    <lineage>
        <taxon>Bacteria</taxon>
        <taxon>Bacillati</taxon>
        <taxon>Actinomycetota</taxon>
        <taxon>Actinomycetes</taxon>
        <taxon>Pseudonocardiales</taxon>
        <taxon>Pseudonocardiaceae</taxon>
        <taxon>Pseudonocardia</taxon>
    </lineage>
</organism>
<evidence type="ECO:0000313" key="3">
    <source>
        <dbReference type="Proteomes" id="UP001464923"/>
    </source>
</evidence>
<keyword evidence="1" id="KW-0812">Transmembrane</keyword>
<dbReference type="RefSeq" id="WP_345644320.1">
    <property type="nucleotide sequence ID" value="NZ_BAABLY010000025.1"/>
</dbReference>
<protein>
    <recommendedName>
        <fullName evidence="4">DUF5671 domain-containing protein</fullName>
    </recommendedName>
</protein>
<feature type="transmembrane region" description="Helical" evidence="1">
    <location>
        <begin position="49"/>
        <end position="70"/>
    </location>
</feature>
<feature type="transmembrane region" description="Helical" evidence="1">
    <location>
        <begin position="152"/>
        <end position="174"/>
    </location>
</feature>
<feature type="transmembrane region" description="Helical" evidence="1">
    <location>
        <begin position="82"/>
        <end position="104"/>
    </location>
</feature>
<proteinExistence type="predicted"/>
<evidence type="ECO:0000256" key="1">
    <source>
        <dbReference type="SAM" id="Phobius"/>
    </source>
</evidence>
<evidence type="ECO:0008006" key="4">
    <source>
        <dbReference type="Google" id="ProtNLM"/>
    </source>
</evidence>
<evidence type="ECO:0000313" key="2">
    <source>
        <dbReference type="EMBL" id="MEQ3540665.1"/>
    </source>
</evidence>
<reference evidence="2 3" key="1">
    <citation type="submission" date="2024-03" db="EMBL/GenBank/DDBJ databases">
        <title>Draft genome sequence of Pseudonocardia tropica JCM 19149.</title>
        <authorList>
            <person name="Butdee W."/>
            <person name="Duangmal K."/>
        </authorList>
    </citation>
    <scope>NUCLEOTIDE SEQUENCE [LARGE SCALE GENOMIC DNA]</scope>
    <source>
        <strain evidence="2 3">JCM 19149</strain>
    </source>
</reference>
<keyword evidence="1" id="KW-1133">Transmembrane helix</keyword>
<dbReference type="Proteomes" id="UP001464923">
    <property type="component" value="Unassembled WGS sequence"/>
</dbReference>
<feature type="transmembrane region" description="Helical" evidence="1">
    <location>
        <begin position="110"/>
        <end position="132"/>
    </location>
</feature>
<keyword evidence="1" id="KW-0472">Membrane</keyword>
<sequence>MIAPATVITGLLYYFGYVRTQSLFAEFGVDVAVLNMSTQDFLLRSVESLYGPLLAALLLGVAAVIAHVRVSRAVDRVGPPGLLRLGGLLLIAGSATTAGAVIAICGASAGAWALPPFVTAAAIGVGGSAWAYGRWIRLRWRERWQDQPAEPAAARTAVLVLVTLALVTSTFWLLTDYAREVGRGLATRYALEPDLRLGVVVISTRPLQLAGPGVAEYTSREQTPDSYRYRYDGLRLLVAAGNRYYLIPRDWSAGIGRSVVQIPVDAPGVRFEFSPGGRRPS</sequence>
<dbReference type="EMBL" id="JBEDNP010000010">
    <property type="protein sequence ID" value="MEQ3540665.1"/>
    <property type="molecule type" value="Genomic_DNA"/>
</dbReference>
<comment type="caution">
    <text evidence="2">The sequence shown here is derived from an EMBL/GenBank/DDBJ whole genome shotgun (WGS) entry which is preliminary data.</text>
</comment>